<keyword evidence="2" id="KW-1185">Reference proteome</keyword>
<accession>A0ACD1BH03</accession>
<keyword evidence="1" id="KW-0614">Plasmid</keyword>
<gene>
    <name evidence="1" type="ORF">HH195_12325</name>
</gene>
<name>A0ACD1BH03_9CLOT</name>
<reference evidence="1" key="1">
    <citation type="submission" date="2020-04" db="EMBL/GenBank/DDBJ databases">
        <title>A novel bacterium ('Candidatus Sarcina troglodytae' sp. nov.) linked to a protracted, uniformly lethal epizootic among sanctuary western chimpanzees (Pan troglodytes verus) in Sierra Leone.</title>
        <authorList>
            <person name="Owens L.A."/>
            <person name="Colitti B."/>
            <person name="Hirji I."/>
            <person name="Pizaro A."/>
            <person name="Jaffe J.E."/>
            <person name="Moittie S."/>
            <person name="Bishop-Lilly K.A."/>
            <person name="Estrella L.A."/>
            <person name="Voegtly L.J."/>
            <person name="Kuhn J.H."/>
            <person name="Suen G."/>
            <person name="Deblois C.L."/>
            <person name="Dunn C."/>
            <person name="Juan-Salles C."/>
            <person name="Goldberg T.L."/>
        </authorList>
    </citation>
    <scope>NUCLEOTIDE SEQUENCE</scope>
    <source>
        <strain evidence="1">JB2</strain>
    </source>
</reference>
<evidence type="ECO:0000313" key="1">
    <source>
        <dbReference type="EMBL" id="QPJ86751.1"/>
    </source>
</evidence>
<geneLocation type="plasmid" evidence="1 2">
    <name>p7</name>
</geneLocation>
<dbReference type="Proteomes" id="UP000594603">
    <property type="component" value="Plasmid p7"/>
</dbReference>
<sequence length="51" mass="6299">MKQEKKQITLILPEGLCDYYTNLAKEYGWSKNDMFLWCLEHMQEEIKEWDK</sequence>
<evidence type="ECO:0000313" key="2">
    <source>
        <dbReference type="Proteomes" id="UP000594603"/>
    </source>
</evidence>
<organism evidence="1 2">
    <name type="scientific">Candidatus Sarcina troglodytae</name>
    <dbReference type="NCBI Taxonomy" id="2726954"/>
    <lineage>
        <taxon>Bacteria</taxon>
        <taxon>Bacillati</taxon>
        <taxon>Bacillota</taxon>
        <taxon>Clostridia</taxon>
        <taxon>Eubacteriales</taxon>
        <taxon>Clostridiaceae</taxon>
        <taxon>Sarcina</taxon>
    </lineage>
</organism>
<dbReference type="EMBL" id="CP051761">
    <property type="protein sequence ID" value="QPJ86751.1"/>
    <property type="molecule type" value="Genomic_DNA"/>
</dbReference>
<protein>
    <submittedName>
        <fullName evidence="1">Uncharacterized protein</fullName>
    </submittedName>
</protein>
<proteinExistence type="predicted"/>